<dbReference type="InterPro" id="IPR008090">
    <property type="entry name" value="Fe_iron_reduct"/>
</dbReference>
<evidence type="ECO:0000259" key="1">
    <source>
        <dbReference type="Pfam" id="PF06276"/>
    </source>
</evidence>
<sequence>MIAPLLPLFGAGLGRHARRVVLARGTPAPAGGGTLAGVLADPAALRRLLDAQARYFGSEDRVAVAAVWHLTYLERLIPPVAAAASVLDRVLPVGAGQLIPRWTRDGAAWRFAIPDDGMHMPGAPTTRRYATLLDDHLHPLAEALALHARLPRAVAWGNAARLLDMTLSRLARAMPHRPAILLDRQRLLESATLRGTAPNPMYRPPRHALRDGGPVTLLRRCCLYYRLPGHGYCDLCPLSPCNRRQPAS</sequence>
<feature type="domain" description="Ferric siderophore reductase C-terminal" evidence="2">
    <location>
        <begin position="219"/>
        <end position="238"/>
    </location>
</feature>
<dbReference type="STRING" id="463025.BAU08_10945"/>
<dbReference type="NCBIfam" id="TIGR03951">
    <property type="entry name" value="Fe_III_red_FhuF"/>
    <property type="match status" value="1"/>
</dbReference>
<evidence type="ECO:0000313" key="4">
    <source>
        <dbReference type="EMBL" id="ANN74727.1"/>
    </source>
</evidence>
<keyword evidence="5" id="KW-1185">Reference proteome</keyword>
<dbReference type="Proteomes" id="UP000092213">
    <property type="component" value="Chromosome"/>
</dbReference>
<dbReference type="AlphaFoldDB" id="A0A193FPJ5"/>
<proteinExistence type="predicted"/>
<dbReference type="InterPro" id="IPR022770">
    <property type="entry name" value="IucA/IucC-like_C"/>
</dbReference>
<gene>
    <name evidence="3" type="ORF">BAU06_10745</name>
    <name evidence="4" type="ORF">BAU08_10945</name>
</gene>
<dbReference type="GO" id="GO:0051537">
    <property type="term" value="F:2 iron, 2 sulfur cluster binding"/>
    <property type="evidence" value="ECO:0007669"/>
    <property type="project" value="InterPro"/>
</dbReference>
<dbReference type="EMBL" id="CP016171">
    <property type="protein sequence ID" value="ANN74727.1"/>
    <property type="molecule type" value="Genomic_DNA"/>
</dbReference>
<evidence type="ECO:0000313" key="6">
    <source>
        <dbReference type="Proteomes" id="UP000092213"/>
    </source>
</evidence>
<name>A0A193FPJ5_9BORD</name>
<dbReference type="Proteomes" id="UP000091897">
    <property type="component" value="Chromosome"/>
</dbReference>
<dbReference type="Pfam" id="PF06276">
    <property type="entry name" value="FhuF"/>
    <property type="match status" value="1"/>
</dbReference>
<feature type="domain" description="Aerobactin siderophore biosynthesis IucA/IucC-like C-terminal" evidence="1">
    <location>
        <begin position="68"/>
        <end position="201"/>
    </location>
</feature>
<dbReference type="InterPro" id="IPR024726">
    <property type="entry name" value="FhuF_C"/>
</dbReference>
<reference evidence="5 6" key="1">
    <citation type="submission" date="2016-06" db="EMBL/GenBank/DDBJ databases">
        <title>Complete genome sequences of Bordetella bronchialis and Bordetella flabilis.</title>
        <authorList>
            <person name="LiPuma J.J."/>
            <person name="Spilker T."/>
        </authorList>
    </citation>
    <scope>NUCLEOTIDE SEQUENCE [LARGE SCALE GENOMIC DNA]</scope>
    <source>
        <strain evidence="4 6">AU17976</strain>
        <strain evidence="3 5">AU3182</strain>
    </source>
</reference>
<dbReference type="GO" id="GO:0003824">
    <property type="term" value="F:catalytic activity"/>
    <property type="evidence" value="ECO:0007669"/>
    <property type="project" value="UniProtKB-ARBA"/>
</dbReference>
<protein>
    <submittedName>
        <fullName evidence="4">Siderophore-iron reductase FhuF</fullName>
    </submittedName>
</protein>
<evidence type="ECO:0000259" key="2">
    <source>
        <dbReference type="Pfam" id="PF11575"/>
    </source>
</evidence>
<evidence type="ECO:0000313" key="5">
    <source>
        <dbReference type="Proteomes" id="UP000091897"/>
    </source>
</evidence>
<accession>A0A193FPJ5</accession>
<dbReference type="Pfam" id="PF11575">
    <property type="entry name" value="FhuF_C"/>
    <property type="match status" value="1"/>
</dbReference>
<evidence type="ECO:0000313" key="3">
    <source>
        <dbReference type="EMBL" id="ANN69580.1"/>
    </source>
</evidence>
<organism evidence="4 6">
    <name type="scientific">Bordetella bronchialis</name>
    <dbReference type="NCBI Taxonomy" id="463025"/>
    <lineage>
        <taxon>Bacteria</taxon>
        <taxon>Pseudomonadati</taxon>
        <taxon>Pseudomonadota</taxon>
        <taxon>Betaproteobacteria</taxon>
        <taxon>Burkholderiales</taxon>
        <taxon>Alcaligenaceae</taxon>
        <taxon>Bordetella</taxon>
    </lineage>
</organism>
<dbReference type="EMBL" id="CP016170">
    <property type="protein sequence ID" value="ANN69580.1"/>
    <property type="molecule type" value="Genomic_DNA"/>
</dbReference>
<dbReference type="KEGG" id="bbro:BAU06_10745"/>